<gene>
    <name evidence="2" type="ORF">METZ01_LOCUS490312</name>
</gene>
<dbReference type="EMBL" id="UINC01212922">
    <property type="protein sequence ID" value="SVE37458.1"/>
    <property type="molecule type" value="Genomic_DNA"/>
</dbReference>
<proteinExistence type="predicted"/>
<feature type="non-terminal residue" evidence="2">
    <location>
        <position position="1"/>
    </location>
</feature>
<reference evidence="2" key="1">
    <citation type="submission" date="2018-05" db="EMBL/GenBank/DDBJ databases">
        <authorList>
            <person name="Lanie J.A."/>
            <person name="Ng W.-L."/>
            <person name="Kazmierczak K.M."/>
            <person name="Andrzejewski T.M."/>
            <person name="Davidsen T.M."/>
            <person name="Wayne K.J."/>
            <person name="Tettelin H."/>
            <person name="Glass J.I."/>
            <person name="Rusch D."/>
            <person name="Podicherti R."/>
            <person name="Tsui H.-C.T."/>
            <person name="Winkler M.E."/>
        </authorList>
    </citation>
    <scope>NUCLEOTIDE SEQUENCE</scope>
</reference>
<feature type="transmembrane region" description="Helical" evidence="1">
    <location>
        <begin position="6"/>
        <end position="24"/>
    </location>
</feature>
<organism evidence="2">
    <name type="scientific">marine metagenome</name>
    <dbReference type="NCBI Taxonomy" id="408172"/>
    <lineage>
        <taxon>unclassified sequences</taxon>
        <taxon>metagenomes</taxon>
        <taxon>ecological metagenomes</taxon>
    </lineage>
</organism>
<dbReference type="AlphaFoldDB" id="A0A383D0R4"/>
<name>A0A383D0R4_9ZZZZ</name>
<accession>A0A383D0R4</accession>
<keyword evidence="1" id="KW-1133">Transmembrane helix</keyword>
<sequence>VRRSQAQVARVAIAVVFLAISVIGRKSFQEIASFLADQWVSWETMRVLGDDPQLHEWLVMLDDRVGY</sequence>
<evidence type="ECO:0000313" key="2">
    <source>
        <dbReference type="EMBL" id="SVE37458.1"/>
    </source>
</evidence>
<protein>
    <submittedName>
        <fullName evidence="2">Uncharacterized protein</fullName>
    </submittedName>
</protein>
<keyword evidence="1" id="KW-0812">Transmembrane</keyword>
<keyword evidence="1" id="KW-0472">Membrane</keyword>
<evidence type="ECO:0000256" key="1">
    <source>
        <dbReference type="SAM" id="Phobius"/>
    </source>
</evidence>